<feature type="compositionally biased region" description="Basic and acidic residues" evidence="1">
    <location>
        <begin position="116"/>
        <end position="129"/>
    </location>
</feature>
<name>A0AAJ0MW47_9PEZI</name>
<feature type="compositionally biased region" description="Low complexity" evidence="1">
    <location>
        <begin position="782"/>
        <end position="794"/>
    </location>
</feature>
<sequence>MPAVYQSLASIARMPPPGVTPNKTALQNSSNTSSPAETPTDTVPATNKPKLTLSVLTDYLAQLETTPITPHSGIREPSSTTAECGEGLGSDANNLSAAARADMIFKRWIAAGMPDEVSKGESEEKKETTTESIDDVATPKAEDKHELPSPEEAKSLAEAEELNTKLLHDRVTRFLQTIGQPPTKSERNERLAKENKSLQKQIASLQRTAQVSIKEKHSLSTQLVALKQQHETSQRHLENELQKQKTAYETKIKELEEQLAQQKKQHEEQLAQQKTDFENQLAEQKKQLAQQKVVFEKQLANQKEEHNQEVAVHKDNITQLTRRSPSPTPSTRTTAPSILPGTKPRLTLTPTDISSWFTTRTASWLSWSSSYAHTNPNRLVELHPLQRDEVARGVSHFVRLTADDKLPKQFIAYTADANNERIRCLLYGMLVNFITKECFASPWWVFKALRRAGLDGDMVDVESPTIERGGSSMRNHVEPAGFRVDTATWDNHISPALLSPGLPVDVPVMPATARSISFMSPRLTNPGAVSMQSLGVISVALDEGCEPSVQPDMLPLEGEMEALFELLSNVQINPTSASSLRASLLHLLHESGLSLDVTHPSISGNGDRRMLAECRKEYARKLKDRFLSGPARFLLREQTPEGISLLEGKLVGEIDLALRFSGLVWGRSDGDLQFKGLLDLPEYGESEDMEVYGGKEKVEGGRPSSADGEKPPSVMMVLQPAMTCTTFSSSESATSHSRSSSSSAFGRSASGRSSPDSQAQPESTTISKALILLSNCFPPSSSATATTTTAATSSRPLTPETSPPQEAIMTPDTVVCLRLSMAACPPTPAEPSQEDLDNFETLPAASFKSPKRSPKLKLRKSPELKLAGSGWAKIEETEKLEADS</sequence>
<dbReference type="RefSeq" id="XP_062698056.1">
    <property type="nucleotide sequence ID" value="XM_062839578.1"/>
</dbReference>
<feature type="region of interest" description="Disordered" evidence="1">
    <location>
        <begin position="67"/>
        <end position="87"/>
    </location>
</feature>
<feature type="region of interest" description="Disordered" evidence="1">
    <location>
        <begin position="726"/>
        <end position="763"/>
    </location>
</feature>
<feature type="compositionally biased region" description="Basic and acidic residues" evidence="1">
    <location>
        <begin position="140"/>
        <end position="156"/>
    </location>
</feature>
<dbReference type="Proteomes" id="UP001285908">
    <property type="component" value="Unassembled WGS sequence"/>
</dbReference>
<proteinExistence type="predicted"/>
<feature type="compositionally biased region" description="Polar residues" evidence="1">
    <location>
        <begin position="795"/>
        <end position="804"/>
    </location>
</feature>
<keyword evidence="3" id="KW-1185">Reference proteome</keyword>
<evidence type="ECO:0000313" key="3">
    <source>
        <dbReference type="Proteomes" id="UP001285908"/>
    </source>
</evidence>
<feature type="region of interest" description="Disordered" evidence="1">
    <location>
        <begin position="318"/>
        <end position="344"/>
    </location>
</feature>
<dbReference type="GeneID" id="87877200"/>
<feature type="compositionally biased region" description="Low complexity" evidence="1">
    <location>
        <begin position="726"/>
        <end position="754"/>
    </location>
</feature>
<dbReference type="AlphaFoldDB" id="A0AAJ0MW47"/>
<organism evidence="2 3">
    <name type="scientific">Neurospora hispaniola</name>
    <dbReference type="NCBI Taxonomy" id="588809"/>
    <lineage>
        <taxon>Eukaryota</taxon>
        <taxon>Fungi</taxon>
        <taxon>Dikarya</taxon>
        <taxon>Ascomycota</taxon>
        <taxon>Pezizomycotina</taxon>
        <taxon>Sordariomycetes</taxon>
        <taxon>Sordariomycetidae</taxon>
        <taxon>Sordariales</taxon>
        <taxon>Sordariaceae</taxon>
        <taxon>Neurospora</taxon>
    </lineage>
</organism>
<reference evidence="2 3" key="1">
    <citation type="journal article" date="2023" name="Mol. Phylogenet. Evol.">
        <title>Genome-scale phylogeny and comparative genomics of the fungal order Sordariales.</title>
        <authorList>
            <person name="Hensen N."/>
            <person name="Bonometti L."/>
            <person name="Westerberg I."/>
            <person name="Brannstrom I.O."/>
            <person name="Guillou S."/>
            <person name="Cros-Aarteil S."/>
            <person name="Calhoun S."/>
            <person name="Haridas S."/>
            <person name="Kuo A."/>
            <person name="Mondo S."/>
            <person name="Pangilinan J."/>
            <person name="Riley R."/>
            <person name="LaButti K."/>
            <person name="Andreopoulos B."/>
            <person name="Lipzen A."/>
            <person name="Chen C."/>
            <person name="Yan M."/>
            <person name="Daum C."/>
            <person name="Ng V."/>
            <person name="Clum A."/>
            <person name="Steindorff A."/>
            <person name="Ohm R.A."/>
            <person name="Martin F."/>
            <person name="Silar P."/>
            <person name="Natvig D.O."/>
            <person name="Lalanne C."/>
            <person name="Gautier V."/>
            <person name="Ament-Velasquez S.L."/>
            <person name="Kruys A."/>
            <person name="Hutchinson M.I."/>
            <person name="Powell A.J."/>
            <person name="Barry K."/>
            <person name="Miller A.N."/>
            <person name="Grigoriev I.V."/>
            <person name="Debuchy R."/>
            <person name="Gladieux P."/>
            <person name="Hiltunen Thoren M."/>
            <person name="Johannesson H."/>
        </authorList>
    </citation>
    <scope>NUCLEOTIDE SEQUENCE [LARGE SCALE GENOMIC DNA]</scope>
    <source>
        <strain evidence="2 3">FGSC 10403</strain>
    </source>
</reference>
<feature type="compositionally biased region" description="Basic residues" evidence="1">
    <location>
        <begin position="849"/>
        <end position="859"/>
    </location>
</feature>
<feature type="compositionally biased region" description="Polar residues" evidence="1">
    <location>
        <begin position="21"/>
        <end position="45"/>
    </location>
</feature>
<accession>A0AAJ0MW47</accession>
<protein>
    <submittedName>
        <fullName evidence="2">Uncharacterized protein</fullName>
    </submittedName>
</protein>
<gene>
    <name evidence="2" type="ORF">B0T23DRAFT_41506</name>
</gene>
<dbReference type="EMBL" id="JAULSX010000001">
    <property type="protein sequence ID" value="KAK3500423.1"/>
    <property type="molecule type" value="Genomic_DNA"/>
</dbReference>
<feature type="region of interest" description="Disordered" evidence="1">
    <location>
        <begin position="115"/>
        <end position="156"/>
    </location>
</feature>
<comment type="caution">
    <text evidence="2">The sequence shown here is derived from an EMBL/GenBank/DDBJ whole genome shotgun (WGS) entry which is preliminary data.</text>
</comment>
<feature type="region of interest" description="Disordered" evidence="1">
    <location>
        <begin position="825"/>
        <end position="861"/>
    </location>
</feature>
<feature type="compositionally biased region" description="Low complexity" evidence="1">
    <location>
        <begin position="321"/>
        <end position="334"/>
    </location>
</feature>
<feature type="region of interest" description="Disordered" evidence="1">
    <location>
        <begin position="688"/>
        <end position="712"/>
    </location>
</feature>
<feature type="region of interest" description="Disordered" evidence="1">
    <location>
        <begin position="1"/>
        <end position="49"/>
    </location>
</feature>
<evidence type="ECO:0000256" key="1">
    <source>
        <dbReference type="SAM" id="MobiDB-lite"/>
    </source>
</evidence>
<evidence type="ECO:0000313" key="2">
    <source>
        <dbReference type="EMBL" id="KAK3500423.1"/>
    </source>
</evidence>
<feature type="region of interest" description="Disordered" evidence="1">
    <location>
        <begin position="782"/>
        <end position="808"/>
    </location>
</feature>